<dbReference type="InterPro" id="IPR045851">
    <property type="entry name" value="AMP-bd_C_sf"/>
</dbReference>
<dbReference type="InterPro" id="IPR025110">
    <property type="entry name" value="AMP-bd_C"/>
</dbReference>
<evidence type="ECO:0000259" key="2">
    <source>
        <dbReference type="Pfam" id="PF00501"/>
    </source>
</evidence>
<dbReference type="InterPro" id="IPR042099">
    <property type="entry name" value="ANL_N_sf"/>
</dbReference>
<dbReference type="OrthoDB" id="1898221at2759"/>
<gene>
    <name evidence="4" type="ORF">K469DRAFT_653859</name>
</gene>
<dbReference type="Pfam" id="PF13193">
    <property type="entry name" value="AMP-binding_C"/>
    <property type="match status" value="1"/>
</dbReference>
<dbReference type="InterPro" id="IPR020845">
    <property type="entry name" value="AMP-binding_CS"/>
</dbReference>
<dbReference type="SUPFAM" id="SSF56801">
    <property type="entry name" value="Acetyl-CoA synthetase-like"/>
    <property type="match status" value="1"/>
</dbReference>
<proteinExistence type="predicted"/>
<feature type="transmembrane region" description="Helical" evidence="1">
    <location>
        <begin position="236"/>
        <end position="259"/>
    </location>
</feature>
<organism evidence="4 5">
    <name type="scientific">Zopfia rhizophila CBS 207.26</name>
    <dbReference type="NCBI Taxonomy" id="1314779"/>
    <lineage>
        <taxon>Eukaryota</taxon>
        <taxon>Fungi</taxon>
        <taxon>Dikarya</taxon>
        <taxon>Ascomycota</taxon>
        <taxon>Pezizomycotina</taxon>
        <taxon>Dothideomycetes</taxon>
        <taxon>Dothideomycetes incertae sedis</taxon>
        <taxon>Zopfiaceae</taxon>
        <taxon>Zopfia</taxon>
    </lineage>
</organism>
<sequence length="555" mass="61223">MNAQRIYRSEYPSPQVPTNVSISQLLQLYNPDDAEQDRIIYEDDWTGKRLTYSGIREESAKGAFGLRYVLGLGEGGVVCICAPNSVDVVVLIHAVLWCGGIAVLVNPLSTEYEVAHCLDISQPKVLAADANTWSTLFAAAKSKQNLGGLKGISIDGAQCSLSNAVSMSQLFNQQQTLAPFDLSRRDSREHTAVVCFSSGTSGKAKGVELSHYNLVASMLDLRATDPMYWNASISGVFFAPLCHIYGLMTVALMGAWLGSYTMLMKKHTLDAFLQLSATINANALRILPTIAVAIYKQQSFDLSKLRSVKYIMCSGAALPTPIVQFFHKKLPGAPIFQGYGMTETNITMLKPESAHRIGSVGKLFANVEARIVDEEGRDVRPGKQGEMLVRGPSVFRRYMRNEKATNETFEGVGEEKWMRTGDIVRVDEEGFWWLTDRKKELIKYKGNQVAPAELEAVLNSHPYVSEGAVCALWDEDQGTEIPIAYVSLTAEGKTARQGRNAVLGEIRKHVDSKVAPYKRLRGGVVVLNEIPKSGNGKVLRRLLPARLTRERMPKL</sequence>
<evidence type="ECO:0000259" key="3">
    <source>
        <dbReference type="Pfam" id="PF13193"/>
    </source>
</evidence>
<keyword evidence="1" id="KW-1133">Transmembrane helix</keyword>
<keyword evidence="1" id="KW-0472">Membrane</keyword>
<evidence type="ECO:0000313" key="5">
    <source>
        <dbReference type="Proteomes" id="UP000800200"/>
    </source>
</evidence>
<dbReference type="GO" id="GO:0019748">
    <property type="term" value="P:secondary metabolic process"/>
    <property type="evidence" value="ECO:0007669"/>
    <property type="project" value="TreeGrafter"/>
</dbReference>
<dbReference type="Proteomes" id="UP000800200">
    <property type="component" value="Unassembled WGS sequence"/>
</dbReference>
<name>A0A6A6ENX0_9PEZI</name>
<keyword evidence="1" id="KW-0812">Transmembrane</keyword>
<evidence type="ECO:0000256" key="1">
    <source>
        <dbReference type="SAM" id="Phobius"/>
    </source>
</evidence>
<feature type="domain" description="AMP-dependent synthetase/ligase" evidence="2">
    <location>
        <begin position="37"/>
        <end position="398"/>
    </location>
</feature>
<protein>
    <submittedName>
        <fullName evidence="4">Acyl-CoA synthetases/AMP-acid ligases II</fullName>
    </submittedName>
</protein>
<dbReference type="Gene3D" id="3.30.300.30">
    <property type="match status" value="1"/>
</dbReference>
<accession>A0A6A6ENX0</accession>
<keyword evidence="5" id="KW-1185">Reference proteome</keyword>
<dbReference type="GO" id="GO:0016405">
    <property type="term" value="F:CoA-ligase activity"/>
    <property type="evidence" value="ECO:0007669"/>
    <property type="project" value="TreeGrafter"/>
</dbReference>
<dbReference type="PANTHER" id="PTHR24096:SF295">
    <property type="entry name" value="ACETYL-COA SYNTHETASE-LIKE PROTEIN"/>
    <property type="match status" value="1"/>
</dbReference>
<keyword evidence="4" id="KW-0436">Ligase</keyword>
<dbReference type="PROSITE" id="PS00455">
    <property type="entry name" value="AMP_BINDING"/>
    <property type="match status" value="1"/>
</dbReference>
<reference evidence="4" key="1">
    <citation type="journal article" date="2020" name="Stud. Mycol.">
        <title>101 Dothideomycetes genomes: a test case for predicting lifestyles and emergence of pathogens.</title>
        <authorList>
            <person name="Haridas S."/>
            <person name="Albert R."/>
            <person name="Binder M."/>
            <person name="Bloem J."/>
            <person name="Labutti K."/>
            <person name="Salamov A."/>
            <person name="Andreopoulos B."/>
            <person name="Baker S."/>
            <person name="Barry K."/>
            <person name="Bills G."/>
            <person name="Bluhm B."/>
            <person name="Cannon C."/>
            <person name="Castanera R."/>
            <person name="Culley D."/>
            <person name="Daum C."/>
            <person name="Ezra D."/>
            <person name="Gonzalez J."/>
            <person name="Henrissat B."/>
            <person name="Kuo A."/>
            <person name="Liang C."/>
            <person name="Lipzen A."/>
            <person name="Lutzoni F."/>
            <person name="Magnuson J."/>
            <person name="Mondo S."/>
            <person name="Nolan M."/>
            <person name="Ohm R."/>
            <person name="Pangilinan J."/>
            <person name="Park H.-J."/>
            <person name="Ramirez L."/>
            <person name="Alfaro M."/>
            <person name="Sun H."/>
            <person name="Tritt A."/>
            <person name="Yoshinaga Y."/>
            <person name="Zwiers L.-H."/>
            <person name="Turgeon B."/>
            <person name="Goodwin S."/>
            <person name="Spatafora J."/>
            <person name="Crous P."/>
            <person name="Grigoriev I."/>
        </authorList>
    </citation>
    <scope>NUCLEOTIDE SEQUENCE</scope>
    <source>
        <strain evidence="4">CBS 207.26</strain>
    </source>
</reference>
<dbReference type="InterPro" id="IPR000873">
    <property type="entry name" value="AMP-dep_synth/lig_dom"/>
</dbReference>
<dbReference type="Pfam" id="PF00501">
    <property type="entry name" value="AMP-binding"/>
    <property type="match status" value="1"/>
</dbReference>
<dbReference type="Gene3D" id="3.40.50.12780">
    <property type="entry name" value="N-terminal domain of ligase-like"/>
    <property type="match status" value="1"/>
</dbReference>
<feature type="domain" description="AMP-binding enzyme C-terminal" evidence="3">
    <location>
        <begin position="453"/>
        <end position="537"/>
    </location>
</feature>
<evidence type="ECO:0000313" key="4">
    <source>
        <dbReference type="EMBL" id="KAF2192398.1"/>
    </source>
</evidence>
<dbReference type="AlphaFoldDB" id="A0A6A6ENX0"/>
<dbReference type="EMBL" id="ML994615">
    <property type="protein sequence ID" value="KAF2192398.1"/>
    <property type="molecule type" value="Genomic_DNA"/>
</dbReference>
<dbReference type="PANTHER" id="PTHR24096">
    <property type="entry name" value="LONG-CHAIN-FATTY-ACID--COA LIGASE"/>
    <property type="match status" value="1"/>
</dbReference>